<dbReference type="EMBL" id="CM056743">
    <property type="protein sequence ID" value="KAJ8673631.1"/>
    <property type="molecule type" value="Genomic_DNA"/>
</dbReference>
<dbReference type="Proteomes" id="UP001239111">
    <property type="component" value="Chromosome 3"/>
</dbReference>
<evidence type="ECO:0000313" key="1">
    <source>
        <dbReference type="EMBL" id="KAJ8673631.1"/>
    </source>
</evidence>
<comment type="caution">
    <text evidence="1">The sequence shown here is derived from an EMBL/GenBank/DDBJ whole genome shotgun (WGS) entry which is preliminary data.</text>
</comment>
<evidence type="ECO:0000313" key="2">
    <source>
        <dbReference type="Proteomes" id="UP001239111"/>
    </source>
</evidence>
<protein>
    <submittedName>
        <fullName evidence="1">Uncharacterized protein</fullName>
    </submittedName>
</protein>
<reference evidence="1" key="1">
    <citation type="submission" date="2023-04" db="EMBL/GenBank/DDBJ databases">
        <title>A chromosome-level genome assembly of the parasitoid wasp Eretmocerus hayati.</title>
        <authorList>
            <person name="Zhong Y."/>
            <person name="Liu S."/>
            <person name="Liu Y."/>
        </authorList>
    </citation>
    <scope>NUCLEOTIDE SEQUENCE</scope>
    <source>
        <strain evidence="1">ZJU_SS_LIU_2023</strain>
    </source>
</reference>
<proteinExistence type="predicted"/>
<accession>A0ACC2NSR1</accession>
<gene>
    <name evidence="1" type="ORF">QAD02_004893</name>
</gene>
<name>A0ACC2NSR1_9HYME</name>
<keyword evidence="2" id="KW-1185">Reference proteome</keyword>
<organism evidence="1 2">
    <name type="scientific">Eretmocerus hayati</name>
    <dbReference type="NCBI Taxonomy" id="131215"/>
    <lineage>
        <taxon>Eukaryota</taxon>
        <taxon>Metazoa</taxon>
        <taxon>Ecdysozoa</taxon>
        <taxon>Arthropoda</taxon>
        <taxon>Hexapoda</taxon>
        <taxon>Insecta</taxon>
        <taxon>Pterygota</taxon>
        <taxon>Neoptera</taxon>
        <taxon>Endopterygota</taxon>
        <taxon>Hymenoptera</taxon>
        <taxon>Apocrita</taxon>
        <taxon>Proctotrupomorpha</taxon>
        <taxon>Chalcidoidea</taxon>
        <taxon>Aphelinidae</taxon>
        <taxon>Aphelininae</taxon>
        <taxon>Eretmocerus</taxon>
    </lineage>
</organism>
<sequence length="423" mass="46996">MTIPKLWLFCSSILFLGGTLGIDKRKILIDGNDENRLAFATRNDGSVIFHYCKSFLPKKQLDCVIYVVGLSGPEVAFPFTHKAYHNGPIYVKDISVDTIENVAYVLMSEVDLQGHDYAVALAIDLESGAVFRFNLPPGYPYKDDVISLIIDHNGANLILRDPAICGIHLPRCKLTFNRRGERLGEPVSFPIKDGLLKSFPRVVKSENRGVLVFQGLPNIRGRLEFTSVYIDFRGDTTISYHFASLPTVFFDTGDLYLACTANSSLPMDMNKIDCAQYDWKHNKTMALTLSSGDFGDKKNEAYFVSAASLDESKFLVATLECGKDHKSGCKSARVSSLNVDGQVLKAMQLFNDLECPTLSAFEGMAVVDVENQFCFHIIHHPASNLGRNISHIDHPELQPSQISPLFDQNSVVVQTKCIPKSDL</sequence>